<name>A0A1G9WWL6_9SPHI</name>
<keyword evidence="1" id="KW-0812">Transmembrane</keyword>
<feature type="transmembrane region" description="Helical" evidence="1">
    <location>
        <begin position="78"/>
        <end position="97"/>
    </location>
</feature>
<dbReference type="Proteomes" id="UP000183200">
    <property type="component" value="Unassembled WGS sequence"/>
</dbReference>
<keyword evidence="1" id="KW-0472">Membrane</keyword>
<feature type="transmembrane region" description="Helical" evidence="1">
    <location>
        <begin position="179"/>
        <end position="203"/>
    </location>
</feature>
<evidence type="ECO:0000313" key="2">
    <source>
        <dbReference type="EMBL" id="SDM88877.1"/>
    </source>
</evidence>
<feature type="transmembrane region" description="Helical" evidence="1">
    <location>
        <begin position="135"/>
        <end position="159"/>
    </location>
</feature>
<feature type="transmembrane region" description="Helical" evidence="1">
    <location>
        <begin position="103"/>
        <end position="123"/>
    </location>
</feature>
<evidence type="ECO:0000256" key="1">
    <source>
        <dbReference type="SAM" id="Phobius"/>
    </source>
</evidence>
<evidence type="ECO:0000313" key="3">
    <source>
        <dbReference type="Proteomes" id="UP000183200"/>
    </source>
</evidence>
<feature type="transmembrane region" description="Helical" evidence="1">
    <location>
        <begin position="237"/>
        <end position="256"/>
    </location>
</feature>
<feature type="transmembrane region" description="Helical" evidence="1">
    <location>
        <begin position="46"/>
        <end position="66"/>
    </location>
</feature>
<keyword evidence="3" id="KW-1185">Reference proteome</keyword>
<dbReference type="RefSeq" id="WP_074608551.1">
    <property type="nucleotide sequence ID" value="NZ_FNGY01000005.1"/>
</dbReference>
<protein>
    <submittedName>
        <fullName evidence="2">Uncharacterized protein</fullName>
    </submittedName>
</protein>
<dbReference type="AlphaFoldDB" id="A0A1G9WWL6"/>
<dbReference type="EMBL" id="FNGY01000005">
    <property type="protein sequence ID" value="SDM88877.1"/>
    <property type="molecule type" value="Genomic_DNA"/>
</dbReference>
<feature type="transmembrane region" description="Helical" evidence="1">
    <location>
        <begin position="277"/>
        <end position="295"/>
    </location>
</feature>
<gene>
    <name evidence="2" type="ORF">SAMN05421820_105303</name>
</gene>
<organism evidence="2 3">
    <name type="scientific">Pedobacter steynii</name>
    <dbReference type="NCBI Taxonomy" id="430522"/>
    <lineage>
        <taxon>Bacteria</taxon>
        <taxon>Pseudomonadati</taxon>
        <taxon>Bacteroidota</taxon>
        <taxon>Sphingobacteriia</taxon>
        <taxon>Sphingobacteriales</taxon>
        <taxon>Sphingobacteriaceae</taxon>
        <taxon>Pedobacter</taxon>
    </lineage>
</organism>
<accession>A0A1G9WWL6</accession>
<feature type="transmembrane region" description="Helical" evidence="1">
    <location>
        <begin position="215"/>
        <end position="231"/>
    </location>
</feature>
<reference evidence="3" key="1">
    <citation type="submission" date="2016-10" db="EMBL/GenBank/DDBJ databases">
        <authorList>
            <person name="Varghese N."/>
            <person name="Submissions S."/>
        </authorList>
    </citation>
    <scope>NUCLEOTIDE SEQUENCE [LARGE SCALE GENOMIC DNA]</scope>
    <source>
        <strain evidence="3">DSM 19110</strain>
    </source>
</reference>
<feature type="transmembrane region" description="Helical" evidence="1">
    <location>
        <begin position="12"/>
        <end position="34"/>
    </location>
</feature>
<proteinExistence type="predicted"/>
<dbReference type="OrthoDB" id="235490at2"/>
<sequence>MDRFYRQPWLQSALSDGIFILLPPFFSLLMVLLFPAQFQEAEGIPPIYWLLLVVFIDVAHVYSTLYRTYFNPDNFRRQSALLIGIPLFCYIVGVLLYQFDDLWFWRILAYLAVYHFIRQQYGFMRLYSREEYLPVYVKCIDQITIYTAAVYPLLFWHLSSNRNFCWFVEGDFLLFKNERLLQLSGVVYILVIGTYFIKEFILIIIKKQVNIPRNLLVLGTFLSWYFGIVYFNGDMAFTTLNVISHGIPYMALIWFFERKKLCHKPGTMKGKLMKLSFGRYGVFYFLLTLVVFAYFEEGLWDGLVWGEHRALFSLFTRLPQISDHQFLSLLIPLLTLPQATHYVLDGFIWKSKHKF</sequence>
<keyword evidence="1" id="KW-1133">Transmembrane helix</keyword>